<sequence length="360" mass="39521">MDIRVEAQTFREALSKVYRVVSTRPVTPALGGILVDSSGDKVCLSATDLEVGITATFSGEILEEGQVVLPGKVLYSIVRTLKGEVRLRTEGERALLQCGRSRFELSGFPPGDFPFFPQEEEGFAVLLPGELLKEALLRTSFAVSRDETRPVLTGVLFAFAPGCFEVVATDGHRLSRNVFELPGIEKEARYVLPQKAVAELLRLLGKEDARFVPQNGSVVFRIGETVLFSTLIEGEYPNYLQVIPQSFVSRAWVLREELLEALERVALVTSGVPVVEVSFGGGMLRLRVTGDLGVAEEEVVGETEGDHLKVAFNVRYLLEALRVMRDERVELGLSGELSPAKVSSSSSFEYVLMPVRLQGV</sequence>
<comment type="subunit">
    <text evidence="10">Forms a ring-shaped head-to-tail homodimer around DNA.</text>
</comment>
<evidence type="ECO:0000256" key="6">
    <source>
        <dbReference type="ARBA" id="ARBA00022695"/>
    </source>
</evidence>
<evidence type="ECO:0000259" key="12">
    <source>
        <dbReference type="Pfam" id="PF02767"/>
    </source>
</evidence>
<comment type="caution">
    <text evidence="14">The sequence shown here is derived from an EMBL/GenBank/DDBJ whole genome shotgun (WGS) entry which is preliminary data.</text>
</comment>
<evidence type="ECO:0000256" key="5">
    <source>
        <dbReference type="ARBA" id="ARBA00022679"/>
    </source>
</evidence>
<keyword evidence="9" id="KW-0238">DNA-binding</keyword>
<dbReference type="PIRSF" id="PIRSF000804">
    <property type="entry name" value="DNA_pol_III_b"/>
    <property type="match status" value="1"/>
</dbReference>
<dbReference type="CDD" id="cd00140">
    <property type="entry name" value="beta_clamp"/>
    <property type="match status" value="1"/>
</dbReference>
<dbReference type="GO" id="GO:0006271">
    <property type="term" value="P:DNA strand elongation involved in DNA replication"/>
    <property type="evidence" value="ECO:0007669"/>
    <property type="project" value="TreeGrafter"/>
</dbReference>
<dbReference type="Pfam" id="PF02768">
    <property type="entry name" value="DNA_pol3_beta_3"/>
    <property type="match status" value="1"/>
</dbReference>
<evidence type="ECO:0000259" key="13">
    <source>
        <dbReference type="Pfam" id="PF02768"/>
    </source>
</evidence>
<comment type="function">
    <text evidence="10">Confers DNA tethering and processivity to DNA polymerases and other proteins. Acts as a clamp, forming a ring around DNA (a reaction catalyzed by the clamp-loading complex) which diffuses in an ATP-independent manner freely and bidirectionally along dsDNA. Initially characterized for its ability to contact the catalytic subunit of DNA polymerase III (Pol III), a complex, multichain enzyme responsible for most of the replicative synthesis in bacteria; Pol III exhibits 3'-5' exonuclease proofreading activity. The beta chain is required for initiation of replication as well as for processivity of DNA replication.</text>
</comment>
<keyword evidence="8 10" id="KW-0239">DNA-directed DNA polymerase</keyword>
<evidence type="ECO:0000259" key="11">
    <source>
        <dbReference type="Pfam" id="PF00712"/>
    </source>
</evidence>
<proteinExistence type="inferred from homology"/>
<name>A0A7V4DEP2_9BACT</name>
<dbReference type="Gene3D" id="3.10.150.10">
    <property type="entry name" value="DNA Polymerase III, subunit A, domain 2"/>
    <property type="match status" value="1"/>
</dbReference>
<dbReference type="SMART" id="SM00480">
    <property type="entry name" value="POL3Bc"/>
    <property type="match status" value="1"/>
</dbReference>
<evidence type="ECO:0000256" key="4">
    <source>
        <dbReference type="ARBA" id="ARBA00022490"/>
    </source>
</evidence>
<reference evidence="14" key="1">
    <citation type="journal article" date="2020" name="mSystems">
        <title>Genome- and Community-Level Interaction Insights into Carbon Utilization and Element Cycling Functions of Hydrothermarchaeota in Hydrothermal Sediment.</title>
        <authorList>
            <person name="Zhou Z."/>
            <person name="Liu Y."/>
            <person name="Xu W."/>
            <person name="Pan J."/>
            <person name="Luo Z.H."/>
            <person name="Li M."/>
        </authorList>
    </citation>
    <scope>NUCLEOTIDE SEQUENCE [LARGE SCALE GENOMIC DNA]</scope>
    <source>
        <strain evidence="14">SpSt-747</strain>
    </source>
</reference>
<feature type="domain" description="DNA polymerase III beta sliding clamp N-terminal" evidence="11">
    <location>
        <begin position="1"/>
        <end position="116"/>
    </location>
</feature>
<evidence type="ECO:0000256" key="2">
    <source>
        <dbReference type="ARBA" id="ARBA00010752"/>
    </source>
</evidence>
<dbReference type="InterPro" id="IPR022635">
    <property type="entry name" value="DNA_polIII_beta_C"/>
</dbReference>
<dbReference type="GO" id="GO:0003887">
    <property type="term" value="F:DNA-directed DNA polymerase activity"/>
    <property type="evidence" value="ECO:0007669"/>
    <property type="project" value="UniProtKB-UniRule"/>
</dbReference>
<comment type="similarity">
    <text evidence="2 10">Belongs to the beta sliding clamp family.</text>
</comment>
<feature type="domain" description="DNA polymerase III beta sliding clamp C-terminal" evidence="13">
    <location>
        <begin position="241"/>
        <end position="356"/>
    </location>
</feature>
<evidence type="ECO:0000256" key="9">
    <source>
        <dbReference type="ARBA" id="ARBA00023125"/>
    </source>
</evidence>
<dbReference type="GO" id="GO:0003677">
    <property type="term" value="F:DNA binding"/>
    <property type="evidence" value="ECO:0007669"/>
    <property type="project" value="UniProtKB-UniRule"/>
</dbReference>
<dbReference type="GO" id="GO:0009360">
    <property type="term" value="C:DNA polymerase III complex"/>
    <property type="evidence" value="ECO:0007669"/>
    <property type="project" value="InterPro"/>
</dbReference>
<evidence type="ECO:0000256" key="8">
    <source>
        <dbReference type="ARBA" id="ARBA00022932"/>
    </source>
</evidence>
<comment type="subcellular location">
    <subcellularLocation>
        <location evidence="1 10">Cytoplasm</location>
    </subcellularLocation>
</comment>
<dbReference type="PANTHER" id="PTHR30478">
    <property type="entry name" value="DNA POLYMERASE III SUBUNIT BETA"/>
    <property type="match status" value="1"/>
</dbReference>
<accession>A0A7V4DEP2</accession>
<dbReference type="InterPro" id="IPR046938">
    <property type="entry name" value="DNA_clamp_sf"/>
</dbReference>
<evidence type="ECO:0000256" key="3">
    <source>
        <dbReference type="ARBA" id="ARBA00021035"/>
    </source>
</evidence>
<evidence type="ECO:0000256" key="1">
    <source>
        <dbReference type="ARBA" id="ARBA00004496"/>
    </source>
</evidence>
<dbReference type="AlphaFoldDB" id="A0A7V4DEP2"/>
<dbReference type="EMBL" id="DTFV01000094">
    <property type="protein sequence ID" value="HGI30927.1"/>
    <property type="molecule type" value="Genomic_DNA"/>
</dbReference>
<dbReference type="Pfam" id="PF00712">
    <property type="entry name" value="DNA_pol3_beta"/>
    <property type="match status" value="1"/>
</dbReference>
<protein>
    <recommendedName>
        <fullName evidence="3 10">Beta sliding clamp</fullName>
    </recommendedName>
</protein>
<dbReference type="GO" id="GO:0005737">
    <property type="term" value="C:cytoplasm"/>
    <property type="evidence" value="ECO:0007669"/>
    <property type="project" value="UniProtKB-SubCell"/>
</dbReference>
<keyword evidence="5 10" id="KW-0808">Transferase</keyword>
<dbReference type="PANTHER" id="PTHR30478:SF0">
    <property type="entry name" value="BETA SLIDING CLAMP"/>
    <property type="match status" value="1"/>
</dbReference>
<evidence type="ECO:0000313" key="14">
    <source>
        <dbReference type="EMBL" id="HGI30927.1"/>
    </source>
</evidence>
<dbReference type="SUPFAM" id="SSF55979">
    <property type="entry name" value="DNA clamp"/>
    <property type="match status" value="3"/>
</dbReference>
<dbReference type="GO" id="GO:0008408">
    <property type="term" value="F:3'-5' exonuclease activity"/>
    <property type="evidence" value="ECO:0007669"/>
    <property type="project" value="InterPro"/>
</dbReference>
<organism evidence="14">
    <name type="scientific">Candidatus Caldatribacterium californiense</name>
    <dbReference type="NCBI Taxonomy" id="1454726"/>
    <lineage>
        <taxon>Bacteria</taxon>
        <taxon>Pseudomonadati</taxon>
        <taxon>Atribacterota</taxon>
        <taxon>Atribacteria</taxon>
        <taxon>Atribacterales</taxon>
        <taxon>Candidatus Caldatribacteriaceae</taxon>
        <taxon>Candidatus Caldatribacterium</taxon>
    </lineage>
</organism>
<evidence type="ECO:0000256" key="7">
    <source>
        <dbReference type="ARBA" id="ARBA00022705"/>
    </source>
</evidence>
<evidence type="ECO:0000256" key="10">
    <source>
        <dbReference type="PIRNR" id="PIRNR000804"/>
    </source>
</evidence>
<dbReference type="InterPro" id="IPR001001">
    <property type="entry name" value="DNA_polIII_beta"/>
</dbReference>
<dbReference type="InterPro" id="IPR022634">
    <property type="entry name" value="DNA_polIII_beta_N"/>
</dbReference>
<dbReference type="NCBIfam" id="TIGR00663">
    <property type="entry name" value="dnan"/>
    <property type="match status" value="1"/>
</dbReference>
<dbReference type="InterPro" id="IPR022637">
    <property type="entry name" value="DNA_polIII_beta_cen"/>
</dbReference>
<dbReference type="Gene3D" id="3.70.10.10">
    <property type="match status" value="1"/>
</dbReference>
<keyword evidence="7 10" id="KW-0235">DNA replication</keyword>
<keyword evidence="6 10" id="KW-0548">Nucleotidyltransferase</keyword>
<dbReference type="Pfam" id="PF02767">
    <property type="entry name" value="DNA_pol3_beta_2"/>
    <property type="match status" value="1"/>
</dbReference>
<gene>
    <name evidence="14" type="primary">dnaN</name>
    <name evidence="14" type="ORF">ENV30_06450</name>
</gene>
<feature type="domain" description="DNA polymerase III beta sliding clamp central" evidence="12">
    <location>
        <begin position="127"/>
        <end position="238"/>
    </location>
</feature>
<keyword evidence="4 10" id="KW-0963">Cytoplasm</keyword>